<evidence type="ECO:0000313" key="13">
    <source>
        <dbReference type="Proteomes" id="UP001293718"/>
    </source>
</evidence>
<evidence type="ECO:0000256" key="3">
    <source>
        <dbReference type="ARBA" id="ARBA00022679"/>
    </source>
</evidence>
<dbReference type="Pfam" id="PF13444">
    <property type="entry name" value="Acetyltransf_5"/>
    <property type="match status" value="1"/>
</dbReference>
<dbReference type="EMBL" id="JAXOJX010000018">
    <property type="protein sequence ID" value="MDZ5457470.1"/>
    <property type="molecule type" value="Genomic_DNA"/>
</dbReference>
<keyword evidence="2" id="KW-0444">Lipid biosynthesis</keyword>
<protein>
    <recommendedName>
        <fullName evidence="8">L-ornithine N(alpha)-acyltransferase</fullName>
        <ecNumber evidence="7">2.3.2.30</ecNumber>
    </recommendedName>
</protein>
<organism evidence="12 13">
    <name type="scientific">Azohydromonas lata</name>
    <dbReference type="NCBI Taxonomy" id="45677"/>
    <lineage>
        <taxon>Bacteria</taxon>
        <taxon>Pseudomonadati</taxon>
        <taxon>Pseudomonadota</taxon>
        <taxon>Betaproteobacteria</taxon>
        <taxon>Burkholderiales</taxon>
        <taxon>Sphaerotilaceae</taxon>
        <taxon>Azohydromonas</taxon>
    </lineage>
</organism>
<keyword evidence="13" id="KW-1185">Reference proteome</keyword>
<evidence type="ECO:0000256" key="2">
    <source>
        <dbReference type="ARBA" id="ARBA00022516"/>
    </source>
</evidence>
<dbReference type="Gene3D" id="3.40.630.30">
    <property type="match status" value="1"/>
</dbReference>
<keyword evidence="4" id="KW-0443">Lipid metabolism</keyword>
<evidence type="ECO:0000256" key="11">
    <source>
        <dbReference type="SAM" id="MobiDB-lite"/>
    </source>
</evidence>
<comment type="caution">
    <text evidence="12">The sequence shown here is derived from an EMBL/GenBank/DDBJ whole genome shotgun (WGS) entry which is preliminary data.</text>
</comment>
<dbReference type="GO" id="GO:0016746">
    <property type="term" value="F:acyltransferase activity"/>
    <property type="evidence" value="ECO:0007669"/>
    <property type="project" value="UniProtKB-KW"/>
</dbReference>
<accession>A0ABU5IFN9</accession>
<evidence type="ECO:0000313" key="12">
    <source>
        <dbReference type="EMBL" id="MDZ5457470.1"/>
    </source>
</evidence>
<comment type="catalytic activity">
    <reaction evidence="10">
        <text>a (3R)-hydroxyacyl-[ACP] + L-ornithine = a lyso-ornithine lipid + holo-[ACP] + H(+)</text>
        <dbReference type="Rhea" id="RHEA:20633"/>
        <dbReference type="Rhea" id="RHEA-COMP:9685"/>
        <dbReference type="Rhea" id="RHEA-COMP:9945"/>
        <dbReference type="ChEBI" id="CHEBI:15378"/>
        <dbReference type="ChEBI" id="CHEBI:46911"/>
        <dbReference type="ChEBI" id="CHEBI:64479"/>
        <dbReference type="ChEBI" id="CHEBI:78827"/>
        <dbReference type="ChEBI" id="CHEBI:138482"/>
        <dbReference type="EC" id="2.3.2.30"/>
    </reaction>
    <physiologicalReaction direction="left-to-right" evidence="10">
        <dbReference type="Rhea" id="RHEA:20634"/>
    </physiologicalReaction>
</comment>
<dbReference type="SUPFAM" id="SSF55729">
    <property type="entry name" value="Acyl-CoA N-acyltransferases (Nat)"/>
    <property type="match status" value="1"/>
</dbReference>
<reference evidence="12 13" key="1">
    <citation type="submission" date="2023-11" db="EMBL/GenBank/DDBJ databases">
        <title>Draft genome of Azohydromonas lata strain H1 (DSM1123), a polyhydroxyalkanoate producer.</title>
        <authorList>
            <person name="Traversa D."/>
            <person name="D'Addabbo P."/>
            <person name="Pazzani C."/>
            <person name="Manzari C."/>
            <person name="Chiara M."/>
            <person name="Scrascia M."/>
        </authorList>
    </citation>
    <scope>NUCLEOTIDE SEQUENCE [LARGE SCALE GENOMIC DNA]</scope>
    <source>
        <strain evidence="12 13">H1</strain>
    </source>
</reference>
<name>A0ABU5IFN9_9BURK</name>
<evidence type="ECO:0000256" key="10">
    <source>
        <dbReference type="ARBA" id="ARBA00047785"/>
    </source>
</evidence>
<dbReference type="InterPro" id="IPR052351">
    <property type="entry name" value="Ornithine_N-alpha-AT"/>
</dbReference>
<feature type="region of interest" description="Disordered" evidence="11">
    <location>
        <begin position="1"/>
        <end position="21"/>
    </location>
</feature>
<gene>
    <name evidence="12" type="ORF">SM757_12895</name>
</gene>
<evidence type="ECO:0000256" key="1">
    <source>
        <dbReference type="ARBA" id="ARBA00005189"/>
    </source>
</evidence>
<evidence type="ECO:0000256" key="4">
    <source>
        <dbReference type="ARBA" id="ARBA00023098"/>
    </source>
</evidence>
<proteinExistence type="inferred from homology"/>
<evidence type="ECO:0000256" key="6">
    <source>
        <dbReference type="ARBA" id="ARBA00038095"/>
    </source>
</evidence>
<evidence type="ECO:0000256" key="9">
    <source>
        <dbReference type="ARBA" id="ARBA00045724"/>
    </source>
</evidence>
<dbReference type="Proteomes" id="UP001293718">
    <property type="component" value="Unassembled WGS sequence"/>
</dbReference>
<comment type="function">
    <text evidence="9">Catalyzes the first step in the biosynthesis of ornithine lipids, which are phosphorus-free membrane lipids. Catalyzes the 3-hydroxyacyl-acyl carrier protein-dependent acylation of ornithine to form lyso-ornithine lipid (LOL).</text>
</comment>
<dbReference type="InterPro" id="IPR016181">
    <property type="entry name" value="Acyl_CoA_acyltransferase"/>
</dbReference>
<dbReference type="PANTHER" id="PTHR37323">
    <property type="entry name" value="GCN5-RELATED N-ACETYLTRANSFERASE"/>
    <property type="match status" value="1"/>
</dbReference>
<sequence>MEHTLMLPAAATSAPDPAVLPDRTRPARLEAVWARDEEDLAQAQRLRYQVFAEEMGARLRPAPGTPEGHDADLFDRYCEHLLVRTQATDDEPSQVVGTYRVLTPEGARQAGGYYSDLEFDLVRLRPMRRHMAELGRSCIDGRWRSGGVILLLWSALAAFMQRNDFQAVIGCASMSMRDGGHAAASLWEQLRKTHLAPVDLHVRARLPLASLRKDLPVEVPPLIRGYLRCGAQVLGAPAWDPNFNTADLPLMLRLRDLPAAYRRHFSGVSGV</sequence>
<evidence type="ECO:0000256" key="7">
    <source>
        <dbReference type="ARBA" id="ARBA00039058"/>
    </source>
</evidence>
<dbReference type="EC" id="2.3.2.30" evidence="7"/>
<comment type="pathway">
    <text evidence="1">Lipid metabolism.</text>
</comment>
<dbReference type="PANTHER" id="PTHR37323:SF1">
    <property type="entry name" value="L-ORNITHINE N(ALPHA)-ACYLTRANSFERASE"/>
    <property type="match status" value="1"/>
</dbReference>
<comment type="similarity">
    <text evidence="6">Belongs to the acetyltransferase family. OlsB subfamily.</text>
</comment>
<evidence type="ECO:0000256" key="5">
    <source>
        <dbReference type="ARBA" id="ARBA00023315"/>
    </source>
</evidence>
<keyword evidence="5 12" id="KW-0012">Acyltransferase</keyword>
<evidence type="ECO:0000256" key="8">
    <source>
        <dbReference type="ARBA" id="ARBA00039866"/>
    </source>
</evidence>
<keyword evidence="3 12" id="KW-0808">Transferase</keyword>
<dbReference type="RefSeq" id="WP_322465773.1">
    <property type="nucleotide sequence ID" value="NZ_JAXOJX010000018.1"/>
</dbReference>